<evidence type="ECO:0000313" key="1">
    <source>
        <dbReference type="EMBL" id="GGP21588.1"/>
    </source>
</evidence>
<reference evidence="1" key="1">
    <citation type="journal article" date="2014" name="Int. J. Syst. Evol. Microbiol.">
        <title>Complete genome sequence of Corynebacterium casei LMG S-19264T (=DSM 44701T), isolated from a smear-ripened cheese.</title>
        <authorList>
            <consortium name="US DOE Joint Genome Institute (JGI-PGF)"/>
            <person name="Walter F."/>
            <person name="Albersmeier A."/>
            <person name="Kalinowski J."/>
            <person name="Ruckert C."/>
        </authorList>
    </citation>
    <scope>NUCLEOTIDE SEQUENCE</scope>
    <source>
        <strain evidence="1">JCM 10088</strain>
    </source>
</reference>
<comment type="caution">
    <text evidence="1">The sequence shown here is derived from an EMBL/GenBank/DDBJ whole genome shotgun (WGS) entry which is preliminary data.</text>
</comment>
<accession>A0A830GUU3</accession>
<proteinExistence type="predicted"/>
<gene>
    <name evidence="1" type="ORF">GCM10007981_14010</name>
</gene>
<protein>
    <submittedName>
        <fullName evidence="1">Uncharacterized protein</fullName>
    </submittedName>
</protein>
<dbReference type="EMBL" id="BMNL01000003">
    <property type="protein sequence ID" value="GGP21588.1"/>
    <property type="molecule type" value="Genomic_DNA"/>
</dbReference>
<reference evidence="1" key="2">
    <citation type="submission" date="2020-09" db="EMBL/GenBank/DDBJ databases">
        <authorList>
            <person name="Sun Q."/>
            <person name="Ohkuma M."/>
        </authorList>
    </citation>
    <scope>NUCLEOTIDE SEQUENCE</scope>
    <source>
        <strain evidence="1">JCM 10088</strain>
    </source>
</reference>
<name>A0A830GUU3_9CREN</name>
<evidence type="ECO:0000313" key="2">
    <source>
        <dbReference type="Proteomes" id="UP000610960"/>
    </source>
</evidence>
<sequence>MVIHYKGSPSKAGPYHEWLNGERLTGFLVENEIARTTDLSRPKGETWFLFCKIYRG</sequence>
<keyword evidence="2" id="KW-1185">Reference proteome</keyword>
<dbReference type="AlphaFoldDB" id="A0A830GUU3"/>
<organism evidence="1 2">
    <name type="scientific">Thermocladium modestius</name>
    <dbReference type="NCBI Taxonomy" id="62609"/>
    <lineage>
        <taxon>Archaea</taxon>
        <taxon>Thermoproteota</taxon>
        <taxon>Thermoprotei</taxon>
        <taxon>Thermoproteales</taxon>
        <taxon>Thermoproteaceae</taxon>
        <taxon>Thermocladium</taxon>
    </lineage>
</organism>
<dbReference type="Proteomes" id="UP000610960">
    <property type="component" value="Unassembled WGS sequence"/>
</dbReference>